<evidence type="ECO:0000313" key="3">
    <source>
        <dbReference type="EMBL" id="SEQ29455.1"/>
    </source>
</evidence>
<organism evidence="3 4">
    <name type="scientific">Lentzea albida</name>
    <dbReference type="NCBI Taxonomy" id="65499"/>
    <lineage>
        <taxon>Bacteria</taxon>
        <taxon>Bacillati</taxon>
        <taxon>Actinomycetota</taxon>
        <taxon>Actinomycetes</taxon>
        <taxon>Pseudonocardiales</taxon>
        <taxon>Pseudonocardiaceae</taxon>
        <taxon>Lentzea</taxon>
    </lineage>
</organism>
<proteinExistence type="predicted"/>
<dbReference type="Proteomes" id="UP000199503">
    <property type="component" value="Unassembled WGS sequence"/>
</dbReference>
<evidence type="ECO:0008006" key="5">
    <source>
        <dbReference type="Google" id="ProtNLM"/>
    </source>
</evidence>
<dbReference type="GO" id="GO:0006508">
    <property type="term" value="P:proteolysis"/>
    <property type="evidence" value="ECO:0007669"/>
    <property type="project" value="InterPro"/>
</dbReference>
<name>A0A1H9EUY0_9PSEU</name>
<evidence type="ECO:0000313" key="4">
    <source>
        <dbReference type="Proteomes" id="UP000199503"/>
    </source>
</evidence>
<dbReference type="PANTHER" id="PTHR15462:SF19">
    <property type="entry name" value="PEPTIDASE S1 DOMAIN-CONTAINING PROTEIN"/>
    <property type="match status" value="1"/>
</dbReference>
<dbReference type="InterPro" id="IPR009003">
    <property type="entry name" value="Peptidase_S1_PA"/>
</dbReference>
<dbReference type="EMBL" id="FOFV01000002">
    <property type="protein sequence ID" value="SEQ29455.1"/>
    <property type="molecule type" value="Genomic_DNA"/>
</dbReference>
<dbReference type="InterPro" id="IPR050966">
    <property type="entry name" value="Glutamyl_endopeptidase"/>
</dbReference>
<dbReference type="PROSITE" id="PS00134">
    <property type="entry name" value="TRYPSIN_HIS"/>
    <property type="match status" value="1"/>
</dbReference>
<evidence type="ECO:0000256" key="2">
    <source>
        <dbReference type="SAM" id="MobiDB-lite"/>
    </source>
</evidence>
<feature type="region of interest" description="Disordered" evidence="2">
    <location>
        <begin position="1"/>
        <end position="20"/>
    </location>
</feature>
<dbReference type="PANTHER" id="PTHR15462">
    <property type="entry name" value="SERINE PROTEASE"/>
    <property type="match status" value="1"/>
</dbReference>
<accession>A0A1H9EUY0</accession>
<protein>
    <recommendedName>
        <fullName evidence="5">V8-like Glu-specific endopeptidase</fullName>
    </recommendedName>
</protein>
<dbReference type="Gene3D" id="2.40.10.10">
    <property type="entry name" value="Trypsin-like serine proteases"/>
    <property type="match status" value="2"/>
</dbReference>
<dbReference type="GO" id="GO:0004252">
    <property type="term" value="F:serine-type endopeptidase activity"/>
    <property type="evidence" value="ECO:0007669"/>
    <property type="project" value="InterPro"/>
</dbReference>
<dbReference type="STRING" id="65499.SAMN04488000_102432"/>
<dbReference type="SUPFAM" id="SSF50494">
    <property type="entry name" value="Trypsin-like serine proteases"/>
    <property type="match status" value="1"/>
</dbReference>
<dbReference type="AlphaFoldDB" id="A0A1H9EUY0"/>
<keyword evidence="4" id="KW-1185">Reference proteome</keyword>
<reference evidence="4" key="1">
    <citation type="submission" date="2016-10" db="EMBL/GenBank/DDBJ databases">
        <authorList>
            <person name="Varghese N."/>
            <person name="Submissions S."/>
        </authorList>
    </citation>
    <scope>NUCLEOTIDE SEQUENCE [LARGE SCALE GENOMIC DNA]</scope>
    <source>
        <strain evidence="4">DSM 44437</strain>
    </source>
</reference>
<keyword evidence="1" id="KW-0732">Signal</keyword>
<gene>
    <name evidence="3" type="ORF">SAMN04488000_102432</name>
</gene>
<evidence type="ECO:0000256" key="1">
    <source>
        <dbReference type="ARBA" id="ARBA00022729"/>
    </source>
</evidence>
<dbReference type="InterPro" id="IPR018114">
    <property type="entry name" value="TRYPSIN_HIS"/>
</dbReference>
<dbReference type="InterPro" id="IPR043504">
    <property type="entry name" value="Peptidase_S1_PA_chymotrypsin"/>
</dbReference>
<sequence length="246" mass="25483">MKAVGDGDLPPAEQISKPYEGTAPGVGRLFLSNSLGEDHSCTATVVPSATEDVVLTAGHCVNGGLDRWDDPIKVLNVVFVPGYDRGAQPHGVFAARAFAWSDTYTEPSSGLDDDAVIALDPVGGKHVQDVAGSQDVSFDTVGPPVETITLGYPVSELARGEALLSCERPATLEVNSVLSTWETDCDLAGGSSGGPWLRGVDPATGRGTIFSVTSRGTVNGDLVTTDLSEAAFSEAVEALYTSANDL</sequence>